<proteinExistence type="predicted"/>
<keyword evidence="1" id="KW-0472">Membrane</keyword>
<feature type="transmembrane region" description="Helical" evidence="1">
    <location>
        <begin position="33"/>
        <end position="55"/>
    </location>
</feature>
<dbReference type="AlphaFoldDB" id="A0A1I0AUG3"/>
<reference evidence="3" key="1">
    <citation type="submission" date="2016-10" db="EMBL/GenBank/DDBJ databases">
        <authorList>
            <person name="Varghese N."/>
            <person name="Submissions S."/>
        </authorList>
    </citation>
    <scope>NUCLEOTIDE SEQUENCE [LARGE SCALE GENOMIC DNA]</scope>
    <source>
        <strain evidence="3">DSM 16858</strain>
    </source>
</reference>
<sequence length="117" mass="12940">MPRPVNVDTPEELRSQLERLQGSLAARQSILHFAHAGVATLVAFILAGAAIKLFWDSLRTPVLGFVAAAGALGLVVYSLSHYLKGRRELAGELKRYGDLLELRRRLRLDNPSLLLPR</sequence>
<organism evidence="2 3">
    <name type="scientific">Stigmatella erecta</name>
    <dbReference type="NCBI Taxonomy" id="83460"/>
    <lineage>
        <taxon>Bacteria</taxon>
        <taxon>Pseudomonadati</taxon>
        <taxon>Myxococcota</taxon>
        <taxon>Myxococcia</taxon>
        <taxon>Myxococcales</taxon>
        <taxon>Cystobacterineae</taxon>
        <taxon>Archangiaceae</taxon>
        <taxon>Stigmatella</taxon>
    </lineage>
</organism>
<protein>
    <submittedName>
        <fullName evidence="2">Uncharacterized protein</fullName>
    </submittedName>
</protein>
<gene>
    <name evidence="2" type="ORF">SAMN05443639_101814</name>
</gene>
<keyword evidence="3" id="KW-1185">Reference proteome</keyword>
<keyword evidence="1" id="KW-1133">Transmembrane helix</keyword>
<feature type="transmembrane region" description="Helical" evidence="1">
    <location>
        <begin position="61"/>
        <end position="79"/>
    </location>
</feature>
<evidence type="ECO:0000256" key="1">
    <source>
        <dbReference type="SAM" id="Phobius"/>
    </source>
</evidence>
<name>A0A1I0AUG3_9BACT</name>
<keyword evidence="1" id="KW-0812">Transmembrane</keyword>
<dbReference type="EMBL" id="FOIJ01000001">
    <property type="protein sequence ID" value="SES98050.1"/>
    <property type="molecule type" value="Genomic_DNA"/>
</dbReference>
<evidence type="ECO:0000313" key="2">
    <source>
        <dbReference type="EMBL" id="SES98050.1"/>
    </source>
</evidence>
<evidence type="ECO:0000313" key="3">
    <source>
        <dbReference type="Proteomes" id="UP000199181"/>
    </source>
</evidence>
<dbReference type="RefSeq" id="WP_093515674.1">
    <property type="nucleotide sequence ID" value="NZ_FOIJ01000001.1"/>
</dbReference>
<accession>A0A1I0AUG3</accession>
<dbReference type="Proteomes" id="UP000199181">
    <property type="component" value="Unassembled WGS sequence"/>
</dbReference>